<proteinExistence type="predicted"/>
<protein>
    <recommendedName>
        <fullName evidence="7">Zn(2)-C6 fungal-type domain-containing protein</fullName>
    </recommendedName>
</protein>
<keyword evidence="1" id="KW-0479">Metal-binding</keyword>
<accession>A0A132B3L3</accession>
<dbReference type="PANTHER" id="PTHR36206:SF4">
    <property type="entry name" value="HYPOTHETICAL CONSERVED PROTEIN (EUROFUNG)-RELATED"/>
    <property type="match status" value="1"/>
</dbReference>
<dbReference type="Proteomes" id="UP000070700">
    <property type="component" value="Unassembled WGS sequence"/>
</dbReference>
<dbReference type="Pfam" id="PF00172">
    <property type="entry name" value="Zn_clus"/>
    <property type="match status" value="1"/>
</dbReference>
<dbReference type="GO" id="GO:0003677">
    <property type="term" value="F:DNA binding"/>
    <property type="evidence" value="ECO:0007669"/>
    <property type="project" value="UniProtKB-KW"/>
</dbReference>
<dbReference type="PROSITE" id="PS00463">
    <property type="entry name" value="ZN2_CY6_FUNGAL_1"/>
    <property type="match status" value="1"/>
</dbReference>
<keyword evidence="5" id="KW-0804">Transcription</keyword>
<evidence type="ECO:0000259" key="7">
    <source>
        <dbReference type="PROSITE" id="PS50048"/>
    </source>
</evidence>
<keyword evidence="2" id="KW-0862">Zinc</keyword>
<dbReference type="KEGG" id="psco:LY89DRAFT_768864"/>
<evidence type="ECO:0000256" key="1">
    <source>
        <dbReference type="ARBA" id="ARBA00022723"/>
    </source>
</evidence>
<dbReference type="InterPro" id="IPR036864">
    <property type="entry name" value="Zn2-C6_fun-type_DNA-bd_sf"/>
</dbReference>
<gene>
    <name evidence="8" type="ORF">LY89DRAFT_768864</name>
</gene>
<evidence type="ECO:0000313" key="8">
    <source>
        <dbReference type="EMBL" id="KUJ06629.1"/>
    </source>
</evidence>
<dbReference type="AlphaFoldDB" id="A0A132B3L3"/>
<evidence type="ECO:0000313" key="9">
    <source>
        <dbReference type="Proteomes" id="UP000070700"/>
    </source>
</evidence>
<evidence type="ECO:0000256" key="3">
    <source>
        <dbReference type="ARBA" id="ARBA00023015"/>
    </source>
</evidence>
<dbReference type="GO" id="GO:0000981">
    <property type="term" value="F:DNA-binding transcription factor activity, RNA polymerase II-specific"/>
    <property type="evidence" value="ECO:0007669"/>
    <property type="project" value="InterPro"/>
</dbReference>
<keyword evidence="3" id="KW-0805">Transcription regulation</keyword>
<keyword evidence="4" id="KW-0238">DNA-binding</keyword>
<dbReference type="InterPro" id="IPR021858">
    <property type="entry name" value="Fun_TF"/>
</dbReference>
<dbReference type="GO" id="GO:0008270">
    <property type="term" value="F:zinc ion binding"/>
    <property type="evidence" value="ECO:0007669"/>
    <property type="project" value="InterPro"/>
</dbReference>
<feature type="domain" description="Zn(2)-C6 fungal-type" evidence="7">
    <location>
        <begin position="170"/>
        <end position="198"/>
    </location>
</feature>
<dbReference type="EMBL" id="KQ947444">
    <property type="protein sequence ID" value="KUJ06629.1"/>
    <property type="molecule type" value="Genomic_DNA"/>
</dbReference>
<dbReference type="SMART" id="SM00066">
    <property type="entry name" value="GAL4"/>
    <property type="match status" value="1"/>
</dbReference>
<dbReference type="PROSITE" id="PS50048">
    <property type="entry name" value="ZN2_CY6_FUNGAL_2"/>
    <property type="match status" value="1"/>
</dbReference>
<evidence type="ECO:0000256" key="5">
    <source>
        <dbReference type="ARBA" id="ARBA00023163"/>
    </source>
</evidence>
<dbReference type="PANTHER" id="PTHR36206">
    <property type="entry name" value="ASPERCRYPTIN BIOSYNTHESIS CLUSTER-SPECIFIC TRANSCRIPTION REGULATOR ATNN-RELATED"/>
    <property type="match status" value="1"/>
</dbReference>
<evidence type="ECO:0000256" key="2">
    <source>
        <dbReference type="ARBA" id="ARBA00022833"/>
    </source>
</evidence>
<keyword evidence="9" id="KW-1185">Reference proteome</keyword>
<dbReference type="Pfam" id="PF11951">
    <property type="entry name" value="Fungal_trans_2"/>
    <property type="match status" value="1"/>
</dbReference>
<reference evidence="8 9" key="1">
    <citation type="submission" date="2015-10" db="EMBL/GenBank/DDBJ databases">
        <title>Full genome of DAOMC 229536 Phialocephala scopiformis, a fungal endophyte of spruce producing the potent anti-insectan compound rugulosin.</title>
        <authorList>
            <consortium name="DOE Joint Genome Institute"/>
            <person name="Walker A.K."/>
            <person name="Frasz S.L."/>
            <person name="Seifert K.A."/>
            <person name="Miller J.D."/>
            <person name="Mondo S.J."/>
            <person name="Labutti K."/>
            <person name="Lipzen A."/>
            <person name="Dockter R."/>
            <person name="Kennedy M."/>
            <person name="Grigoriev I.V."/>
            <person name="Spatafora J.W."/>
        </authorList>
    </citation>
    <scope>NUCLEOTIDE SEQUENCE [LARGE SCALE GENOMIC DNA]</scope>
    <source>
        <strain evidence="8 9">CBS 120377</strain>
    </source>
</reference>
<organism evidence="8 9">
    <name type="scientific">Mollisia scopiformis</name>
    <name type="common">Conifer needle endophyte fungus</name>
    <name type="synonym">Phialocephala scopiformis</name>
    <dbReference type="NCBI Taxonomy" id="149040"/>
    <lineage>
        <taxon>Eukaryota</taxon>
        <taxon>Fungi</taxon>
        <taxon>Dikarya</taxon>
        <taxon>Ascomycota</taxon>
        <taxon>Pezizomycotina</taxon>
        <taxon>Leotiomycetes</taxon>
        <taxon>Helotiales</taxon>
        <taxon>Mollisiaceae</taxon>
        <taxon>Mollisia</taxon>
    </lineage>
</organism>
<dbReference type="InterPro" id="IPR052360">
    <property type="entry name" value="Transcr_Regulatory_Proteins"/>
</dbReference>
<name>A0A132B3L3_MOLSC</name>
<dbReference type="CDD" id="cd00067">
    <property type="entry name" value="GAL4"/>
    <property type="match status" value="1"/>
</dbReference>
<dbReference type="SUPFAM" id="SSF57701">
    <property type="entry name" value="Zn2/Cys6 DNA-binding domain"/>
    <property type="match status" value="1"/>
</dbReference>
<evidence type="ECO:0000256" key="4">
    <source>
        <dbReference type="ARBA" id="ARBA00023125"/>
    </source>
</evidence>
<dbReference type="Gene3D" id="4.10.240.10">
    <property type="entry name" value="Zn(2)-C6 fungal-type DNA-binding domain"/>
    <property type="match status" value="1"/>
</dbReference>
<sequence>MAIPSEQIPDADPFVPPGQILQFITQTGSKATDRSVLRKVRQHARSYVSKSKGAEKRAPLLKFNLVVPESFGSSSSSGCSTPDSSSACSKGIEGANFLDQSENLEVPVSSRFPYETSGRADVIDYEQSQCSSSLSSPYHHVPQTDIECQQTSDPQVKAKARIQRTRIRTGCRTCKARRLKCDEAKPACRYCLDASKECPGYSKTLVPPSSTRALALKKSTSDIVSYQPSSSLPFENNTEALYFKVFREETAVELSGVFASSFWNQVLLQEAHHRPFVRQALVAIAALNKSVKTSQLAKLHPGSKATSHKQREYALSLYGKSLRGMQLIPQSESRHVRELVIAILLVFVFETIHQQPDIAFSHALIGDRLMCHFVETTPHPVPQNDGISSPATHIIESELLMTFCRFDTQMITFVDVRSQYVHNMGKRLSRSTVKEMPASFGSLREATLYWEVVMRRTGHFIHSTSAINGSAVFAREFSHSFPGKTLEINAQTSIYGSPYIVPDSLRLEQLRFVSDIDRWTAAFDPLSQRLQQNPEDIQTTTAITILRLYSLTLKIIVIGTTFTEETKYDQFLPQFREMVSLSRIISRNLLEITHQQPAYHFHLSIVPPLFTLLLRCRDKTLRREAVDILRTSRYDGPWDRFMIAAVGKWIMEVEEEGERDGVIPEESRVRLSRMSMSMEGRGVVIQCVRRGRDDQLGGELGLEWVETKLSGPWV</sequence>
<dbReference type="GeneID" id="28831529"/>
<dbReference type="OrthoDB" id="3172332at2759"/>
<dbReference type="InParanoid" id="A0A132B3L3"/>
<evidence type="ECO:0000256" key="6">
    <source>
        <dbReference type="ARBA" id="ARBA00023242"/>
    </source>
</evidence>
<dbReference type="InterPro" id="IPR001138">
    <property type="entry name" value="Zn2Cys6_DnaBD"/>
</dbReference>
<keyword evidence="6" id="KW-0539">Nucleus</keyword>
<dbReference type="RefSeq" id="XP_018060984.1">
    <property type="nucleotide sequence ID" value="XM_018221803.1"/>
</dbReference>